<protein>
    <submittedName>
        <fullName evidence="2">Uncharacterized protein</fullName>
    </submittedName>
</protein>
<evidence type="ECO:0000313" key="3">
    <source>
        <dbReference type="Proteomes" id="UP001249851"/>
    </source>
</evidence>
<keyword evidence="3" id="KW-1185">Reference proteome</keyword>
<comment type="caution">
    <text evidence="2">The sequence shown here is derived from an EMBL/GenBank/DDBJ whole genome shotgun (WGS) entry which is preliminary data.</text>
</comment>
<name>A0AAD9V9V0_ACRCE</name>
<proteinExistence type="predicted"/>
<dbReference type="EMBL" id="JARQWQ010000017">
    <property type="protein sequence ID" value="KAK2566237.1"/>
    <property type="molecule type" value="Genomic_DNA"/>
</dbReference>
<gene>
    <name evidence="2" type="ORF">P5673_009708</name>
</gene>
<evidence type="ECO:0000313" key="2">
    <source>
        <dbReference type="EMBL" id="KAK2566237.1"/>
    </source>
</evidence>
<sequence length="92" mass="11010">MASRNRGKMCFWSNDVNRPLVRENYLVRVRKQKNPKGNERGTVRLRYSFSPRDNEFTVKEVINKMNELRQKYKMEKEKSRKSGNGTAKKKKN</sequence>
<evidence type="ECO:0000256" key="1">
    <source>
        <dbReference type="SAM" id="MobiDB-lite"/>
    </source>
</evidence>
<reference evidence="2" key="2">
    <citation type="journal article" date="2023" name="Science">
        <title>Genomic signatures of disease resistance in endangered staghorn corals.</title>
        <authorList>
            <person name="Vollmer S.V."/>
            <person name="Selwyn J.D."/>
            <person name="Despard B.A."/>
            <person name="Roesel C.L."/>
        </authorList>
    </citation>
    <scope>NUCLEOTIDE SEQUENCE</scope>
    <source>
        <strain evidence="2">K2</strain>
    </source>
</reference>
<reference evidence="2" key="1">
    <citation type="journal article" date="2023" name="G3 (Bethesda)">
        <title>Whole genome assembly and annotation of the endangered Caribbean coral Acropora cervicornis.</title>
        <authorList>
            <person name="Selwyn J.D."/>
            <person name="Vollmer S.V."/>
        </authorList>
    </citation>
    <scope>NUCLEOTIDE SEQUENCE</scope>
    <source>
        <strain evidence="2">K2</strain>
    </source>
</reference>
<accession>A0AAD9V9V0</accession>
<dbReference type="AlphaFoldDB" id="A0AAD9V9V0"/>
<dbReference type="Proteomes" id="UP001249851">
    <property type="component" value="Unassembled WGS sequence"/>
</dbReference>
<feature type="compositionally biased region" description="Basic and acidic residues" evidence="1">
    <location>
        <begin position="71"/>
        <end position="80"/>
    </location>
</feature>
<organism evidence="2 3">
    <name type="scientific">Acropora cervicornis</name>
    <name type="common">Staghorn coral</name>
    <dbReference type="NCBI Taxonomy" id="6130"/>
    <lineage>
        <taxon>Eukaryota</taxon>
        <taxon>Metazoa</taxon>
        <taxon>Cnidaria</taxon>
        <taxon>Anthozoa</taxon>
        <taxon>Hexacorallia</taxon>
        <taxon>Scleractinia</taxon>
        <taxon>Astrocoeniina</taxon>
        <taxon>Acroporidae</taxon>
        <taxon>Acropora</taxon>
    </lineage>
</organism>
<feature type="region of interest" description="Disordered" evidence="1">
    <location>
        <begin position="71"/>
        <end position="92"/>
    </location>
</feature>